<gene>
    <name evidence="7" type="ORF">KUCA_T00004542001</name>
</gene>
<dbReference type="InterPro" id="IPR016082">
    <property type="entry name" value="Ribosomal_uL30_ferredoxin-like"/>
</dbReference>
<evidence type="ECO:0000313" key="7">
    <source>
        <dbReference type="EMBL" id="CDK28559.1"/>
    </source>
</evidence>
<dbReference type="OrthoDB" id="509901at2759"/>
<evidence type="ECO:0000256" key="5">
    <source>
        <dbReference type="RuleBase" id="RU003734"/>
    </source>
</evidence>
<proteinExistence type="inferred from homology"/>
<dbReference type="GO" id="GO:0006412">
    <property type="term" value="P:translation"/>
    <property type="evidence" value="ECO:0007669"/>
    <property type="project" value="InterPro"/>
</dbReference>
<organism evidence="7 8">
    <name type="scientific">Kuraishia capsulata CBS 1993</name>
    <dbReference type="NCBI Taxonomy" id="1382522"/>
    <lineage>
        <taxon>Eukaryota</taxon>
        <taxon>Fungi</taxon>
        <taxon>Dikarya</taxon>
        <taxon>Ascomycota</taxon>
        <taxon>Saccharomycotina</taxon>
        <taxon>Pichiomycetes</taxon>
        <taxon>Pichiales</taxon>
        <taxon>Pichiaceae</taxon>
        <taxon>Kuraishia</taxon>
    </lineage>
</organism>
<dbReference type="InterPro" id="IPR036919">
    <property type="entry name" value="Ribo_uL30_ferredoxin-like_sf"/>
</dbReference>
<dbReference type="STRING" id="1382522.W6MPE7"/>
<evidence type="ECO:0000259" key="6">
    <source>
        <dbReference type="Pfam" id="PF00327"/>
    </source>
</evidence>
<name>W6MPE7_9ASCO</name>
<dbReference type="PANTHER" id="PTHR15892">
    <property type="entry name" value="MITOCHONDRIAL RIBOSOMAL PROTEIN L30"/>
    <property type="match status" value="1"/>
</dbReference>
<dbReference type="AlphaFoldDB" id="W6MPE7"/>
<dbReference type="GeneID" id="34521937"/>
<dbReference type="HOGENOM" id="CLU_131047_0_2_1"/>
<dbReference type="SUPFAM" id="SSF55129">
    <property type="entry name" value="Ribosomal protein L30p/L7e"/>
    <property type="match status" value="1"/>
</dbReference>
<keyword evidence="2 5" id="KW-0689">Ribosomal protein</keyword>
<dbReference type="PROSITE" id="PS00634">
    <property type="entry name" value="RIBOSOMAL_L30"/>
    <property type="match status" value="1"/>
</dbReference>
<dbReference type="PANTHER" id="PTHR15892:SF2">
    <property type="entry name" value="LARGE RIBOSOMAL SUBUNIT PROTEIN UL30M"/>
    <property type="match status" value="1"/>
</dbReference>
<accession>W6MPE7</accession>
<dbReference type="CDD" id="cd01658">
    <property type="entry name" value="Ribosomal_L30"/>
    <property type="match status" value="1"/>
</dbReference>
<reference evidence="7" key="2">
    <citation type="submission" date="2014-02" db="EMBL/GenBank/DDBJ databases">
        <title>Complete DNA sequence of /Kuraishia capsulata/ illustrates novel genomic features among budding yeasts (/Saccharomycotina/).</title>
        <authorList>
            <person name="Morales L."/>
            <person name="Noel B."/>
            <person name="Porcel B."/>
            <person name="Marcet-Houben M."/>
            <person name="Hullo M-F."/>
            <person name="Sacerdot C."/>
            <person name="Tekaia F."/>
            <person name="Leh-Louis V."/>
            <person name="Despons L."/>
            <person name="Khanna V."/>
            <person name="Aury J-M."/>
            <person name="Barbe V."/>
            <person name="Couloux A."/>
            <person name="Labadie K."/>
            <person name="Pelletier E."/>
            <person name="Souciet J-L."/>
            <person name="Boekhout T."/>
            <person name="Gabaldon T."/>
            <person name="Wincker P."/>
            <person name="Dujon B."/>
        </authorList>
    </citation>
    <scope>NUCLEOTIDE SEQUENCE</scope>
    <source>
        <strain evidence="7">CBS 1993</strain>
    </source>
</reference>
<evidence type="ECO:0000256" key="1">
    <source>
        <dbReference type="ARBA" id="ARBA00007594"/>
    </source>
</evidence>
<sequence length="85" mass="9823">MPPKFFKITQIRSQIARPQVYKDTLAKLGLRKPNQVVYHKVTPQQAGMLARVKELVKVELTDVKETKSQMRDARRTNPGFSVEKK</sequence>
<evidence type="ECO:0000256" key="3">
    <source>
        <dbReference type="ARBA" id="ARBA00023274"/>
    </source>
</evidence>
<dbReference type="Gene3D" id="3.30.1390.20">
    <property type="entry name" value="Ribosomal protein L30, ferredoxin-like fold domain"/>
    <property type="match status" value="1"/>
</dbReference>
<feature type="domain" description="Large ribosomal subunit protein uL30-like ferredoxin-like fold" evidence="6">
    <location>
        <begin position="6"/>
        <end position="56"/>
    </location>
</feature>
<keyword evidence="8" id="KW-1185">Reference proteome</keyword>
<dbReference type="EMBL" id="HG793129">
    <property type="protein sequence ID" value="CDK28559.1"/>
    <property type="molecule type" value="Genomic_DNA"/>
</dbReference>
<dbReference type="HAMAP" id="MF_01371_B">
    <property type="entry name" value="Ribosomal_uL30_B"/>
    <property type="match status" value="1"/>
</dbReference>
<dbReference type="GO" id="GO:0015934">
    <property type="term" value="C:large ribosomal subunit"/>
    <property type="evidence" value="ECO:0007669"/>
    <property type="project" value="InterPro"/>
</dbReference>
<comment type="similarity">
    <text evidence="1 5">Belongs to the universal ribosomal protein uL30 family.</text>
</comment>
<evidence type="ECO:0000256" key="4">
    <source>
        <dbReference type="ARBA" id="ARBA00035281"/>
    </source>
</evidence>
<dbReference type="InterPro" id="IPR005996">
    <property type="entry name" value="Ribosomal_uL30_bac-type"/>
</dbReference>
<keyword evidence="3 5" id="KW-0687">Ribonucleoprotein</keyword>
<dbReference type="InterPro" id="IPR018038">
    <property type="entry name" value="Ribosomal_uL30_CS"/>
</dbReference>
<reference evidence="7" key="1">
    <citation type="submission" date="2013-12" db="EMBL/GenBank/DDBJ databases">
        <authorList>
            <person name="Genoscope - CEA"/>
        </authorList>
    </citation>
    <scope>NUCLEOTIDE SEQUENCE</scope>
    <source>
        <strain evidence="7">CBS 1993</strain>
    </source>
</reference>
<dbReference type="GO" id="GO:0005739">
    <property type="term" value="C:mitochondrion"/>
    <property type="evidence" value="ECO:0007669"/>
    <property type="project" value="TreeGrafter"/>
</dbReference>
<evidence type="ECO:0000313" key="8">
    <source>
        <dbReference type="Proteomes" id="UP000019384"/>
    </source>
</evidence>
<dbReference type="Pfam" id="PF00327">
    <property type="entry name" value="Ribosomal_L30"/>
    <property type="match status" value="1"/>
</dbReference>
<dbReference type="Proteomes" id="UP000019384">
    <property type="component" value="Unassembled WGS sequence"/>
</dbReference>
<dbReference type="NCBIfam" id="TIGR01308">
    <property type="entry name" value="rpmD_bact"/>
    <property type="match status" value="1"/>
</dbReference>
<dbReference type="RefSeq" id="XP_022460549.1">
    <property type="nucleotide sequence ID" value="XM_022601288.1"/>
</dbReference>
<dbReference type="GO" id="GO:0003735">
    <property type="term" value="F:structural constituent of ribosome"/>
    <property type="evidence" value="ECO:0007669"/>
    <property type="project" value="InterPro"/>
</dbReference>
<protein>
    <recommendedName>
        <fullName evidence="4">Large ribosomal subunit protein uL30m</fullName>
    </recommendedName>
</protein>
<evidence type="ECO:0000256" key="2">
    <source>
        <dbReference type="ARBA" id="ARBA00022980"/>
    </source>
</evidence>